<feature type="region of interest" description="Disordered" evidence="2">
    <location>
        <begin position="572"/>
        <end position="602"/>
    </location>
</feature>
<dbReference type="EMBL" id="MU155313">
    <property type="protein sequence ID" value="KAF9475935.1"/>
    <property type="molecule type" value="Genomic_DNA"/>
</dbReference>
<name>A0A9P5YWE5_9AGAR</name>
<evidence type="ECO:0000259" key="3">
    <source>
        <dbReference type="SMART" id="SM01292"/>
    </source>
</evidence>
<dbReference type="InterPro" id="IPR021819">
    <property type="entry name" value="Far11/STRP_C"/>
</dbReference>
<feature type="compositionally biased region" description="Low complexity" evidence="2">
    <location>
        <begin position="378"/>
        <end position="392"/>
    </location>
</feature>
<dbReference type="PANTHER" id="PTHR13239:SF4">
    <property type="entry name" value="AT25231P"/>
    <property type="match status" value="1"/>
</dbReference>
<feature type="compositionally biased region" description="Polar residues" evidence="2">
    <location>
        <begin position="572"/>
        <end position="598"/>
    </location>
</feature>
<dbReference type="GO" id="GO:0007010">
    <property type="term" value="P:cytoskeleton organization"/>
    <property type="evidence" value="ECO:0007669"/>
    <property type="project" value="TreeGrafter"/>
</dbReference>
<feature type="coiled-coil region" evidence="1">
    <location>
        <begin position="503"/>
        <end position="539"/>
    </location>
</feature>
<evidence type="ECO:0000259" key="4">
    <source>
        <dbReference type="SMART" id="SM01293"/>
    </source>
</evidence>
<feature type="compositionally biased region" description="Pro residues" evidence="2">
    <location>
        <begin position="393"/>
        <end position="405"/>
    </location>
</feature>
<dbReference type="Pfam" id="PF07923">
    <property type="entry name" value="N1221"/>
    <property type="match status" value="1"/>
</dbReference>
<feature type="region of interest" description="Disordered" evidence="2">
    <location>
        <begin position="1039"/>
        <end position="1069"/>
    </location>
</feature>
<feature type="region of interest" description="Disordered" evidence="2">
    <location>
        <begin position="362"/>
        <end position="414"/>
    </location>
</feature>
<dbReference type="AlphaFoldDB" id="A0A9P5YWE5"/>
<proteinExistence type="predicted"/>
<dbReference type="Pfam" id="PF11882">
    <property type="entry name" value="DUF3402"/>
    <property type="match status" value="1"/>
</dbReference>
<organism evidence="5 6">
    <name type="scientific">Pholiota conissans</name>
    <dbReference type="NCBI Taxonomy" id="109636"/>
    <lineage>
        <taxon>Eukaryota</taxon>
        <taxon>Fungi</taxon>
        <taxon>Dikarya</taxon>
        <taxon>Basidiomycota</taxon>
        <taxon>Agaricomycotina</taxon>
        <taxon>Agaricomycetes</taxon>
        <taxon>Agaricomycetidae</taxon>
        <taxon>Agaricales</taxon>
        <taxon>Agaricineae</taxon>
        <taxon>Strophariaceae</taxon>
        <taxon>Pholiota</taxon>
    </lineage>
</organism>
<reference evidence="5" key="1">
    <citation type="submission" date="2020-11" db="EMBL/GenBank/DDBJ databases">
        <authorList>
            <consortium name="DOE Joint Genome Institute"/>
            <person name="Ahrendt S."/>
            <person name="Riley R."/>
            <person name="Andreopoulos W."/>
            <person name="Labutti K."/>
            <person name="Pangilinan J."/>
            <person name="Ruiz-Duenas F.J."/>
            <person name="Barrasa J.M."/>
            <person name="Sanchez-Garcia M."/>
            <person name="Camarero S."/>
            <person name="Miyauchi S."/>
            <person name="Serrano A."/>
            <person name="Linde D."/>
            <person name="Babiker R."/>
            <person name="Drula E."/>
            <person name="Ayuso-Fernandez I."/>
            <person name="Pacheco R."/>
            <person name="Padilla G."/>
            <person name="Ferreira P."/>
            <person name="Barriuso J."/>
            <person name="Kellner H."/>
            <person name="Castanera R."/>
            <person name="Alfaro M."/>
            <person name="Ramirez L."/>
            <person name="Pisabarro A.G."/>
            <person name="Kuo A."/>
            <person name="Tritt A."/>
            <person name="Lipzen A."/>
            <person name="He G."/>
            <person name="Yan M."/>
            <person name="Ng V."/>
            <person name="Cullen D."/>
            <person name="Martin F."/>
            <person name="Rosso M.-N."/>
            <person name="Henrissat B."/>
            <person name="Hibbett D."/>
            <person name="Martinez A.T."/>
            <person name="Grigoriev I.V."/>
        </authorList>
    </citation>
    <scope>NUCLEOTIDE SEQUENCE</scope>
    <source>
        <strain evidence="5">CIRM-BRFM 674</strain>
    </source>
</reference>
<evidence type="ECO:0000256" key="1">
    <source>
        <dbReference type="SAM" id="Coils"/>
    </source>
</evidence>
<feature type="domain" description="Far11/STRP N-terminal" evidence="3">
    <location>
        <begin position="40"/>
        <end position="334"/>
    </location>
</feature>
<feature type="domain" description="Far11/STRP C-terminal" evidence="4">
    <location>
        <begin position="437"/>
        <end position="928"/>
    </location>
</feature>
<dbReference type="PANTHER" id="PTHR13239">
    <property type="entry name" value="PROTEIN REQUIRED FOR HYPHAL ANASTOMOSIS HAM-2"/>
    <property type="match status" value="1"/>
</dbReference>
<keyword evidence="6" id="KW-1185">Reference proteome</keyword>
<evidence type="ECO:0000313" key="5">
    <source>
        <dbReference type="EMBL" id="KAF9475935.1"/>
    </source>
</evidence>
<dbReference type="OrthoDB" id="18234at2759"/>
<dbReference type="InterPro" id="IPR012486">
    <property type="entry name" value="Far11/STRP_N"/>
</dbReference>
<protein>
    <submittedName>
        <fullName evidence="5">N1221-domain-containing protein</fullName>
    </submittedName>
</protein>
<evidence type="ECO:0000313" key="6">
    <source>
        <dbReference type="Proteomes" id="UP000807469"/>
    </source>
</evidence>
<accession>A0A9P5YWE5</accession>
<gene>
    <name evidence="5" type="ORF">BDN70DRAFT_202822</name>
</gene>
<sequence>MNTLSMLQDNNGNLNQASPADSITLGQLKAMVGTVQKPKQSLFDFKYDDEDTVMNEIDEFYSYIEIPQVGENMKAWENSFHDGEWTKASLAKRRAHVEHLLESLEHRDTEIRFTNARCLFYVLQGTFGETVSPEHQLHWIFENCKVVRNANGISGIVEALKIAGRKHDLLCNISDQQAAHLHISLQDKSDLIDEVLTEVSIYLGMLYHLIEVFKGHDDFADELMSLDPPLPVYLFNIVATLRDKTAKGYPIKKLLLVLWKSLLTCWGGVRDHARVKKLARELAGLPPTNENTDKIKSSPIDIDTFRSETSVKYPTFTPPPQPAPSLIHAPIARSINPSVLTNRLAKAYAPIPVRHHYHHDEYEGMLPGGSGSGQGIYPQQFQQAPQQSFRPQPATPAPSPPPPSPKPKKQQYQTDQTRPFLFPFSKNQFGKDARLVPFAIDEADKLYNKHMYISLALAQMWRTREDCMTAESGLERMPGTEAEFKSSTYIADESDSVEPLPDLALLDRMIDEATEALEKAQTSSDKRRAKERKEDLMRLKRVEQIYSAILPVLSGWVLILLKLLLATVSASSNTNMQGPQSSTSSVFPPTGMSPQEQAPSMPPTLDDIDVTRHREITSKAVSAILLLVLKWFKVSHIMKFHHLGQHLLDTNCLLLILKMFGLQEVTNSVVSKVDSPENNFFRYCLMNYSKNPQPIRPEDDMYRAPKQSIRRVTTLPNGEKREEEIELITEYSWRNFFSTINFAKIMQKLSKGRSHRIWMLAQYKSSAVLKRVLRVNHPVLQLHVLKLIKSQVPFCGRKWRQSNMKVITSIYLNCRPDLRDEWLAGVEPDDAGEAQAQEQALRHLVKFYNTKRYGALANANQSPMHRRSGSMSQMDGLHSDPALSSLIRPLGTPNVVDTDVFPPVRSRAPDHTLFLPFIPEDIAFEEEYEEYLSDLGWSDEQGPSESSLFTGGTSAWHRLPNFVSEMTEGISDSESVVTIEDLGDERSLEHRDEVVDENVNNWEHMSPKTMAALPKSPAGGRRGSGQGLRPVLPFALDRDEGSAIDDDDIEPTHLGREPPSGEFPAGASVDEVEYAYGV</sequence>
<dbReference type="SMART" id="SM01292">
    <property type="entry name" value="N1221"/>
    <property type="match status" value="1"/>
</dbReference>
<dbReference type="GO" id="GO:0005829">
    <property type="term" value="C:cytosol"/>
    <property type="evidence" value="ECO:0007669"/>
    <property type="project" value="TreeGrafter"/>
</dbReference>
<dbReference type="Proteomes" id="UP000807469">
    <property type="component" value="Unassembled WGS sequence"/>
</dbReference>
<evidence type="ECO:0000256" key="2">
    <source>
        <dbReference type="SAM" id="MobiDB-lite"/>
    </source>
</evidence>
<keyword evidence="1" id="KW-0175">Coiled coil</keyword>
<comment type="caution">
    <text evidence="5">The sequence shown here is derived from an EMBL/GenBank/DDBJ whole genome shotgun (WGS) entry which is preliminary data.</text>
</comment>
<dbReference type="SMART" id="SM01293">
    <property type="entry name" value="DUF3402"/>
    <property type="match status" value="1"/>
</dbReference>
<dbReference type="InterPro" id="IPR040185">
    <property type="entry name" value="Far11/STRP"/>
</dbReference>